<accession>A0A368VYX9</accession>
<dbReference type="Proteomes" id="UP000252415">
    <property type="component" value="Unassembled WGS sequence"/>
</dbReference>
<evidence type="ECO:0000256" key="1">
    <source>
        <dbReference type="ARBA" id="ARBA00022729"/>
    </source>
</evidence>
<keyword evidence="1" id="KW-0732">Signal</keyword>
<dbReference type="EMBL" id="QPJD01000008">
    <property type="protein sequence ID" value="RCW47480.1"/>
    <property type="molecule type" value="Genomic_DNA"/>
</dbReference>
<dbReference type="PANTHER" id="PTHR43649">
    <property type="entry name" value="ARABINOSE-BINDING PROTEIN-RELATED"/>
    <property type="match status" value="1"/>
</dbReference>
<dbReference type="SUPFAM" id="SSF53850">
    <property type="entry name" value="Periplasmic binding protein-like II"/>
    <property type="match status" value="1"/>
</dbReference>
<dbReference type="InterPro" id="IPR050490">
    <property type="entry name" value="Bact_solute-bd_prot1"/>
</dbReference>
<keyword evidence="3" id="KW-1185">Reference proteome</keyword>
<protein>
    <submittedName>
        <fullName evidence="2">Carbohydrate ABC transporter substrate-binding protein (CUT1 family)</fullName>
    </submittedName>
</protein>
<dbReference type="AlphaFoldDB" id="A0A368VYX9"/>
<dbReference type="Gene3D" id="3.40.190.10">
    <property type="entry name" value="Periplasmic binding protein-like II"/>
    <property type="match status" value="2"/>
</dbReference>
<dbReference type="PROSITE" id="PS51257">
    <property type="entry name" value="PROKAR_LIPOPROTEIN"/>
    <property type="match status" value="1"/>
</dbReference>
<dbReference type="CDD" id="cd13581">
    <property type="entry name" value="PBP2_AlgQ_like_2"/>
    <property type="match status" value="1"/>
</dbReference>
<gene>
    <name evidence="2" type="ORF">DFP97_10895</name>
</gene>
<comment type="caution">
    <text evidence="2">The sequence shown here is derived from an EMBL/GenBank/DDBJ whole genome shotgun (WGS) entry which is preliminary data.</text>
</comment>
<dbReference type="RefSeq" id="WP_245976227.1">
    <property type="nucleotide sequence ID" value="NZ_QPJD01000008.1"/>
</dbReference>
<sequence>MEQKRKIGMAVSLVLIVALLLSACSGGNNKAGNTGSGGAANAEGDQTQGSNGPVTLDVFLSLSPRVENINTNAVTKYIEDKLNIKFKFDAAPSASAGDKKKLIMASGDYPSVFLSGDFTQSEQIDYGQQGVLLPLNDLIDQYGNEIKKAFEDDPDLKAAITAPDGNIYALPHVNDCFHCWYSQKAWINKAWLDKLGLAMPKTTDDFYNVLKAFKTGDPNGNGKADEIPYAGAIGTWHGVPSNFLMNAFIYDNDEDFFFMKDGKVDLAANKPEWRQGLEYVNKLYSEGLIDKESFTQNSDALTQVANQEGDNVLGAIAGGIPSLYYSLAADQTRHKDFVTIPPLTGPNGVAYTAYLKSYGNGQFAITNKASKEQQIAAFKMADYMWSEDHAITNEYGLEGKYWEKAPAGTVDVRARPAKYMLKPEYFNMVSSTTNNDTWDQMGITRRTRDIRESWVAPKDPMTQEGYEYRLFLETKNNYENKQPEVTFPLGIFMETADATEINQLKPQINDYIRSNMAQFITGSKKLTDKEWDAYVKGFDGLNLKRYLEIYQNAYDKMAK</sequence>
<evidence type="ECO:0000313" key="3">
    <source>
        <dbReference type="Proteomes" id="UP000252415"/>
    </source>
</evidence>
<proteinExistence type="predicted"/>
<evidence type="ECO:0000313" key="2">
    <source>
        <dbReference type="EMBL" id="RCW47480.1"/>
    </source>
</evidence>
<dbReference type="PANTHER" id="PTHR43649:SF33">
    <property type="entry name" value="POLYGALACTURONAN_RHAMNOGALACTURONAN-BINDING PROTEIN YTCQ"/>
    <property type="match status" value="1"/>
</dbReference>
<organism evidence="2 3">
    <name type="scientific">Paenibacillus prosopidis</name>
    <dbReference type="NCBI Taxonomy" id="630520"/>
    <lineage>
        <taxon>Bacteria</taxon>
        <taxon>Bacillati</taxon>
        <taxon>Bacillota</taxon>
        <taxon>Bacilli</taxon>
        <taxon>Bacillales</taxon>
        <taxon>Paenibacillaceae</taxon>
        <taxon>Paenibacillus</taxon>
    </lineage>
</organism>
<name>A0A368VYX9_9BACL</name>
<reference evidence="2 3" key="1">
    <citation type="submission" date="2018-07" db="EMBL/GenBank/DDBJ databases">
        <title>Genomic Encyclopedia of Type Strains, Phase III (KMG-III): the genomes of soil and plant-associated and newly described type strains.</title>
        <authorList>
            <person name="Whitman W."/>
        </authorList>
    </citation>
    <scope>NUCLEOTIDE SEQUENCE [LARGE SCALE GENOMIC DNA]</scope>
    <source>
        <strain evidence="2 3">CECT 7506</strain>
    </source>
</reference>